<dbReference type="STRING" id="691883.A0A058ZEY4"/>
<feature type="compositionally biased region" description="Low complexity" evidence="4">
    <location>
        <begin position="148"/>
        <end position="182"/>
    </location>
</feature>
<feature type="compositionally biased region" description="Low complexity" evidence="4">
    <location>
        <begin position="328"/>
        <end position="340"/>
    </location>
</feature>
<dbReference type="eggNOG" id="KOG3735">
    <property type="taxonomic scope" value="Eukaryota"/>
</dbReference>
<dbReference type="GO" id="GO:0005523">
    <property type="term" value="F:tropomyosin binding"/>
    <property type="evidence" value="ECO:0007669"/>
    <property type="project" value="InterPro"/>
</dbReference>
<dbReference type="EMBL" id="KB932201">
    <property type="protein sequence ID" value="KCV72483.1"/>
    <property type="molecule type" value="Genomic_DNA"/>
</dbReference>
<dbReference type="GO" id="GO:0007015">
    <property type="term" value="P:actin filament organization"/>
    <property type="evidence" value="ECO:0007669"/>
    <property type="project" value="TreeGrafter"/>
</dbReference>
<reference evidence="6" key="1">
    <citation type="submission" date="2013-04" db="EMBL/GenBank/DDBJ databases">
        <title>The Genome Sequence of Fonticula alba ATCC 38817.</title>
        <authorList>
            <consortium name="The Broad Institute Genomics Platform"/>
            <person name="Russ C."/>
            <person name="Cuomo C."/>
            <person name="Burger G."/>
            <person name="Gray M.W."/>
            <person name="Holland P.W.H."/>
            <person name="King N."/>
            <person name="Lang F.B.F."/>
            <person name="Roger A.J."/>
            <person name="Ruiz-Trillo I."/>
            <person name="Brown M."/>
            <person name="Walker B."/>
            <person name="Young S."/>
            <person name="Zeng Q."/>
            <person name="Gargeya S."/>
            <person name="Fitzgerald M."/>
            <person name="Haas B."/>
            <person name="Abouelleil A."/>
            <person name="Allen A.W."/>
            <person name="Alvarado L."/>
            <person name="Arachchi H.M."/>
            <person name="Berlin A.M."/>
            <person name="Chapman S.B."/>
            <person name="Gainer-Dewar J."/>
            <person name="Goldberg J."/>
            <person name="Griggs A."/>
            <person name="Gujja S."/>
            <person name="Hansen M."/>
            <person name="Howarth C."/>
            <person name="Imamovic A."/>
            <person name="Ireland A."/>
            <person name="Larimer J."/>
            <person name="McCowan C."/>
            <person name="Murphy C."/>
            <person name="Pearson M."/>
            <person name="Poon T.W."/>
            <person name="Priest M."/>
            <person name="Roberts A."/>
            <person name="Saif S."/>
            <person name="Shea T."/>
            <person name="Sisk P."/>
            <person name="Sykes S."/>
            <person name="Wortman J."/>
            <person name="Nusbaum C."/>
            <person name="Birren B."/>
        </authorList>
    </citation>
    <scope>NUCLEOTIDE SEQUENCE [LARGE SCALE GENOMIC DNA]</scope>
    <source>
        <strain evidence="6">ATCC 38817</strain>
    </source>
</reference>
<name>A0A058ZEY4_FONAL</name>
<dbReference type="SUPFAM" id="SSF52047">
    <property type="entry name" value="RNI-like"/>
    <property type="match status" value="1"/>
</dbReference>
<organism evidence="6">
    <name type="scientific">Fonticula alba</name>
    <name type="common">Slime mold</name>
    <dbReference type="NCBI Taxonomy" id="691883"/>
    <lineage>
        <taxon>Eukaryota</taxon>
        <taxon>Rotosphaerida</taxon>
        <taxon>Fonticulaceae</taxon>
        <taxon>Fonticula</taxon>
    </lineage>
</organism>
<feature type="region of interest" description="Disordered" evidence="4">
    <location>
        <begin position="273"/>
        <end position="357"/>
    </location>
</feature>
<proteinExistence type="predicted"/>
<evidence type="ECO:0000256" key="3">
    <source>
        <dbReference type="ARBA" id="ARBA00023212"/>
    </source>
</evidence>
<dbReference type="Proteomes" id="UP000030693">
    <property type="component" value="Unassembled WGS sequence"/>
</dbReference>
<dbReference type="Gene3D" id="3.40.20.10">
    <property type="entry name" value="Severin"/>
    <property type="match status" value="1"/>
</dbReference>
<dbReference type="Gene3D" id="3.80.10.10">
    <property type="entry name" value="Ribonuclease Inhibitor"/>
    <property type="match status" value="1"/>
</dbReference>
<dbReference type="GO" id="GO:0005856">
    <property type="term" value="C:cytoskeleton"/>
    <property type="evidence" value="ECO:0007669"/>
    <property type="project" value="UniProtKB-SubCell"/>
</dbReference>
<dbReference type="InterPro" id="IPR004934">
    <property type="entry name" value="TMOD"/>
</dbReference>
<dbReference type="AlphaFoldDB" id="A0A058ZEY4"/>
<evidence type="ECO:0000256" key="1">
    <source>
        <dbReference type="ARBA" id="ARBA00004245"/>
    </source>
</evidence>
<dbReference type="PROSITE" id="PS51263">
    <property type="entry name" value="ADF_H"/>
    <property type="match status" value="1"/>
</dbReference>
<dbReference type="PANTHER" id="PTHR10901">
    <property type="entry name" value="TROPOMODULIN"/>
    <property type="match status" value="1"/>
</dbReference>
<evidence type="ECO:0000256" key="2">
    <source>
        <dbReference type="ARBA" id="ARBA00022490"/>
    </source>
</evidence>
<dbReference type="GO" id="GO:0051694">
    <property type="term" value="P:pointed-end actin filament capping"/>
    <property type="evidence" value="ECO:0007669"/>
    <property type="project" value="InterPro"/>
</dbReference>
<keyword evidence="2" id="KW-0963">Cytoplasm</keyword>
<sequence length="624" mass="65618">MSLDTSCPTILEAYHAVRKGEQDWLVLGYQGQRNKISALGTGRGIDAFVEQLGAELITFGYVTAPSTPGKYVMVGRISEEARGLQKSKARTHRHTLTDLMPFFHAEMDIDDPLTVSKDSLDEAVENSTKPAPAQDLDEEVLGGGGGAATVAAPAPEDTPAPVAAAEPATEKPVVADAAPAATKEPEPEPEPTPAAAVAPAVEEPTTPAGVTIEIFQPVADAEDDSEEARLAARVLARNQRRARLAETTAALIGDEPVVEEDKPAVSIDVEPEAEKTPVAAASPDLQPEAASPVQQQEPESEASAAASPVAQEEAAAVAATDAEEEAAVAEQPAASASADTSAEEADSHPSSPADAKTLIFSDPELGDVELTEEQLAELMDDLGLYEPPSVTKAPKMNLTAEEAAMMHGVRNASVDRAAAAAAATAGSSASAGSPKLAEAQAAADEATTAARAEIDRIVTLVEQDSPDIRDLNMNHAEHIDQAVMDRLGAALATNTRVKTISLCNVNLRCSMVKPLAEGLALNKHAEVLNLETNAIGPEGLEHIAAMLAVNESLTELRLVNQRIPSSQRAERSMIKALENNKFIQRLGMNFRDNNARQTSDKYVFRNKDLARQRRVAAAKAAAGN</sequence>
<comment type="subcellular location">
    <subcellularLocation>
        <location evidence="1">Cytoplasm</location>
        <location evidence="1">Cytoskeleton</location>
    </subcellularLocation>
</comment>
<dbReference type="GeneID" id="20524803"/>
<protein>
    <recommendedName>
        <fullName evidence="5">ADF-H domain-containing protein</fullName>
    </recommendedName>
</protein>
<gene>
    <name evidence="6" type="ORF">H696_00078</name>
</gene>
<evidence type="ECO:0000313" key="6">
    <source>
        <dbReference type="EMBL" id="KCV72483.1"/>
    </source>
</evidence>
<evidence type="ECO:0000313" key="7">
    <source>
        <dbReference type="Proteomes" id="UP000030693"/>
    </source>
</evidence>
<dbReference type="Pfam" id="PF00241">
    <property type="entry name" value="Cofilin_ADF"/>
    <property type="match status" value="1"/>
</dbReference>
<keyword evidence="3" id="KW-0206">Cytoskeleton</keyword>
<evidence type="ECO:0000259" key="5">
    <source>
        <dbReference type="PROSITE" id="PS51263"/>
    </source>
</evidence>
<accession>A0A058ZEY4</accession>
<dbReference type="OMA" id="TILEAYH"/>
<dbReference type="GO" id="GO:0003779">
    <property type="term" value="F:actin binding"/>
    <property type="evidence" value="ECO:0007669"/>
    <property type="project" value="InterPro"/>
</dbReference>
<dbReference type="SUPFAM" id="SSF55753">
    <property type="entry name" value="Actin depolymerizing proteins"/>
    <property type="match status" value="1"/>
</dbReference>
<dbReference type="OrthoDB" id="427001at2759"/>
<feature type="region of interest" description="Disordered" evidence="4">
    <location>
        <begin position="120"/>
        <end position="194"/>
    </location>
</feature>
<evidence type="ECO:0000256" key="4">
    <source>
        <dbReference type="SAM" id="MobiDB-lite"/>
    </source>
</evidence>
<dbReference type="PANTHER" id="PTHR10901:SF6">
    <property type="entry name" value="TROPOMODULIN, ISOFORM N"/>
    <property type="match status" value="1"/>
</dbReference>
<dbReference type="InterPro" id="IPR002108">
    <property type="entry name" value="ADF-H"/>
</dbReference>
<dbReference type="RefSeq" id="XP_009492184.1">
    <property type="nucleotide sequence ID" value="XM_009493909.1"/>
</dbReference>
<dbReference type="InterPro" id="IPR029006">
    <property type="entry name" value="ADF-H/Gelsolin-like_dom_sf"/>
</dbReference>
<keyword evidence="7" id="KW-1185">Reference proteome</keyword>
<dbReference type="InterPro" id="IPR032675">
    <property type="entry name" value="LRR_dom_sf"/>
</dbReference>
<feature type="compositionally biased region" description="Low complexity" evidence="4">
    <location>
        <begin position="290"/>
        <end position="320"/>
    </location>
</feature>
<feature type="domain" description="ADF-H" evidence="5">
    <location>
        <begin position="2"/>
        <end position="125"/>
    </location>
</feature>